<dbReference type="Gene3D" id="3.40.50.1820">
    <property type="entry name" value="alpha/beta hydrolase"/>
    <property type="match status" value="1"/>
</dbReference>
<keyword evidence="2" id="KW-1185">Reference proteome</keyword>
<comment type="caution">
    <text evidence="1">The sequence shown here is derived from an EMBL/GenBank/DDBJ whole genome shotgun (WGS) entry which is preliminary data.</text>
</comment>
<dbReference type="InterPro" id="IPR029058">
    <property type="entry name" value="AB_hydrolase_fold"/>
</dbReference>
<protein>
    <submittedName>
        <fullName evidence="1">Alpha/beta fold hydrolase</fullName>
    </submittedName>
</protein>
<evidence type="ECO:0000313" key="2">
    <source>
        <dbReference type="Proteomes" id="UP001206639"/>
    </source>
</evidence>
<dbReference type="Proteomes" id="UP001206639">
    <property type="component" value="Unassembled WGS sequence"/>
</dbReference>
<dbReference type="EMBL" id="JAODWD010000007">
    <property type="protein sequence ID" value="MCT7661816.1"/>
    <property type="molecule type" value="Genomic_DNA"/>
</dbReference>
<dbReference type="PANTHER" id="PTHR11614">
    <property type="entry name" value="PHOSPHOLIPASE-RELATED"/>
    <property type="match status" value="1"/>
</dbReference>
<keyword evidence="1" id="KW-0378">Hydrolase</keyword>
<sequence>MQTVEYSPGRSADVLGDQAQPTVLMWHGAQTDSRAAMSPLAQRVHGHGLAVVLADWDSHADDGGRADLLASARFAQQRADGRPLCLVGWSMGGLAAAGLTLHARRSGVAVAHAVCLAGAFMARDPISGAPLPTSFGDESPTPFTLLHGADDDVIPPDASREFAETLQNNDWPVDCTVLAADHGSIAGAEYDPTADRYSPASDAPALAIADDVAARIATVFGD</sequence>
<dbReference type="RefSeq" id="WP_260995894.1">
    <property type="nucleotide sequence ID" value="NZ_JAODWD010000007.1"/>
</dbReference>
<proteinExistence type="predicted"/>
<dbReference type="SUPFAM" id="SSF53474">
    <property type="entry name" value="alpha/beta-Hydrolases"/>
    <property type="match status" value="1"/>
</dbReference>
<dbReference type="GO" id="GO:0016787">
    <property type="term" value="F:hydrolase activity"/>
    <property type="evidence" value="ECO:0007669"/>
    <property type="project" value="UniProtKB-KW"/>
</dbReference>
<name>A0ABT2MLI9_9MYCO</name>
<organism evidence="1 2">
    <name type="scientific">Mycobacterium deserti</name>
    <dbReference type="NCBI Taxonomy" id="2978347"/>
    <lineage>
        <taxon>Bacteria</taxon>
        <taxon>Bacillati</taxon>
        <taxon>Actinomycetota</taxon>
        <taxon>Actinomycetes</taxon>
        <taxon>Mycobacteriales</taxon>
        <taxon>Mycobacteriaceae</taxon>
        <taxon>Mycobacterium</taxon>
    </lineage>
</organism>
<dbReference type="InterPro" id="IPR051044">
    <property type="entry name" value="MAG_DAG_Lipase"/>
</dbReference>
<accession>A0ABT2MLI9</accession>
<reference evidence="2" key="1">
    <citation type="submission" date="2023-07" db="EMBL/GenBank/DDBJ databases">
        <authorList>
            <person name="Deng Y."/>
            <person name="Zhang Y.-Q."/>
        </authorList>
    </citation>
    <scope>NUCLEOTIDE SEQUENCE [LARGE SCALE GENOMIC DNA]</scope>
    <source>
        <strain evidence="2">CPCC 205710</strain>
    </source>
</reference>
<evidence type="ECO:0000313" key="1">
    <source>
        <dbReference type="EMBL" id="MCT7661816.1"/>
    </source>
</evidence>
<gene>
    <name evidence="1" type="ORF">N4S67_25800</name>
</gene>